<evidence type="ECO:0008006" key="3">
    <source>
        <dbReference type="Google" id="ProtNLM"/>
    </source>
</evidence>
<dbReference type="EMBL" id="JACHJO010000011">
    <property type="protein sequence ID" value="MBB6121744.1"/>
    <property type="molecule type" value="Genomic_DNA"/>
</dbReference>
<name>A0A841ITW9_9ACTN</name>
<organism evidence="1 2">
    <name type="scientific">Nocardiopsis algeriensis</name>
    <dbReference type="NCBI Taxonomy" id="1478215"/>
    <lineage>
        <taxon>Bacteria</taxon>
        <taxon>Bacillati</taxon>
        <taxon>Actinomycetota</taxon>
        <taxon>Actinomycetes</taxon>
        <taxon>Streptosporangiales</taxon>
        <taxon>Nocardiopsidaceae</taxon>
        <taxon>Nocardiopsis</taxon>
    </lineage>
</organism>
<dbReference type="Proteomes" id="UP000536604">
    <property type="component" value="Unassembled WGS sequence"/>
</dbReference>
<accession>A0A841ITW9</accession>
<sequence length="179" mass="19692">MGYRSALKDTQYVIRNDVRPRNVRVEPDGTVWAEFRIVPTRGSVSPNHPVFVLAAGEAHQGALPQPVPAVPEDVPGWNCKPDPLGASTPAEFVDMMRRYRRWAGNPSFRDMASRVGVGSPSRFCEALKQDRLPTFALLNAFVVSLGGTGEYFQRWATAWRALDGQAPGRPVMLMLPSAG</sequence>
<proteinExistence type="predicted"/>
<gene>
    <name evidence="1" type="ORF">FHS13_003718</name>
</gene>
<keyword evidence="2" id="KW-1185">Reference proteome</keyword>
<protein>
    <recommendedName>
        <fullName evidence="3">Helix-turn-helix protein</fullName>
    </recommendedName>
</protein>
<evidence type="ECO:0000313" key="2">
    <source>
        <dbReference type="Proteomes" id="UP000536604"/>
    </source>
</evidence>
<dbReference type="RefSeq" id="WP_184293172.1">
    <property type="nucleotide sequence ID" value="NZ_JACHJO010000011.1"/>
</dbReference>
<comment type="caution">
    <text evidence="1">The sequence shown here is derived from an EMBL/GenBank/DDBJ whole genome shotgun (WGS) entry which is preliminary data.</text>
</comment>
<reference evidence="1 2" key="1">
    <citation type="submission" date="2020-08" db="EMBL/GenBank/DDBJ databases">
        <title>Genomic Encyclopedia of Type Strains, Phase III (KMG-III): the genomes of soil and plant-associated and newly described type strains.</title>
        <authorList>
            <person name="Whitman W."/>
        </authorList>
    </citation>
    <scope>NUCLEOTIDE SEQUENCE [LARGE SCALE GENOMIC DNA]</scope>
    <source>
        <strain evidence="1 2">CECT 8712</strain>
    </source>
</reference>
<dbReference type="AlphaFoldDB" id="A0A841ITW9"/>
<evidence type="ECO:0000313" key="1">
    <source>
        <dbReference type="EMBL" id="MBB6121744.1"/>
    </source>
</evidence>